<evidence type="ECO:0000313" key="1">
    <source>
        <dbReference type="EMBL" id="NYH85243.1"/>
    </source>
</evidence>
<proteinExistence type="predicted"/>
<dbReference type="Proteomes" id="UP000199052">
    <property type="component" value="Unassembled WGS sequence"/>
</dbReference>
<keyword evidence="4" id="KW-1185">Reference proteome</keyword>
<dbReference type="Proteomes" id="UP000533017">
    <property type="component" value="Unassembled WGS sequence"/>
</dbReference>
<dbReference type="EMBL" id="FOOI01000018">
    <property type="protein sequence ID" value="SFH47135.1"/>
    <property type="molecule type" value="Genomic_DNA"/>
</dbReference>
<gene>
    <name evidence="1" type="ORF">FHR37_004094</name>
    <name evidence="2" type="ORF">SAMN05421678_118141</name>
</gene>
<reference evidence="2 3" key="1">
    <citation type="submission" date="2016-10" db="EMBL/GenBank/DDBJ databases">
        <authorList>
            <person name="de Groot N.N."/>
        </authorList>
    </citation>
    <scope>NUCLEOTIDE SEQUENCE [LARGE SCALE GENOMIC DNA]</scope>
    <source>
        <strain evidence="2 3">CPCC 202808</strain>
    </source>
</reference>
<accession>A0A1I3AB33</accession>
<reference evidence="1 4" key="2">
    <citation type="submission" date="2020-07" db="EMBL/GenBank/DDBJ databases">
        <title>Sequencing the genomes of 1000 actinobacteria strains.</title>
        <authorList>
            <person name="Klenk H.-P."/>
        </authorList>
    </citation>
    <scope>NUCLEOTIDE SEQUENCE [LARGE SCALE GENOMIC DNA]</scope>
    <source>
        <strain evidence="1 4">DSM 45117</strain>
    </source>
</reference>
<name>A0A1I3AB33_9ACTN</name>
<organism evidence="2 3">
    <name type="scientific">Actinopolymorpha cephalotaxi</name>
    <dbReference type="NCBI Taxonomy" id="504797"/>
    <lineage>
        <taxon>Bacteria</taxon>
        <taxon>Bacillati</taxon>
        <taxon>Actinomycetota</taxon>
        <taxon>Actinomycetes</taxon>
        <taxon>Propionibacteriales</taxon>
        <taxon>Actinopolymorphaceae</taxon>
        <taxon>Actinopolymorpha</taxon>
    </lineage>
</organism>
<evidence type="ECO:0000313" key="2">
    <source>
        <dbReference type="EMBL" id="SFH47135.1"/>
    </source>
</evidence>
<evidence type="ECO:0000313" key="3">
    <source>
        <dbReference type="Proteomes" id="UP000199052"/>
    </source>
</evidence>
<sequence>MFECPVCGSEELTAKPYETWPPPDGATLTPPYEDYLGRPSYEVCPNCGFEFGNDDNPGGNASPASFAEYRAEWSAEGSPRCWNR</sequence>
<dbReference type="EMBL" id="JACBZA010000001">
    <property type="protein sequence ID" value="NYH85243.1"/>
    <property type="molecule type" value="Genomic_DNA"/>
</dbReference>
<evidence type="ECO:0000313" key="4">
    <source>
        <dbReference type="Proteomes" id="UP000533017"/>
    </source>
</evidence>
<dbReference type="AlphaFoldDB" id="A0A1I3AB33"/>
<protein>
    <submittedName>
        <fullName evidence="1">Rubredoxin</fullName>
    </submittedName>
</protein>